<evidence type="ECO:0000256" key="1">
    <source>
        <dbReference type="SAM" id="SignalP"/>
    </source>
</evidence>
<reference evidence="2 3" key="1">
    <citation type="submission" date="2023-02" db="EMBL/GenBank/DDBJ databases">
        <title>Genome sequence of Mucilaginibacter jinjuensis strain KACC 16571.</title>
        <authorList>
            <person name="Kim S."/>
            <person name="Heo J."/>
            <person name="Kwon S.-W."/>
        </authorList>
    </citation>
    <scope>NUCLEOTIDE SEQUENCE [LARGE SCALE GENOMIC DNA]</scope>
    <source>
        <strain evidence="2 3">KACC 16571</strain>
    </source>
</reference>
<dbReference type="EMBL" id="CP117167">
    <property type="protein sequence ID" value="WCT10972.1"/>
    <property type="molecule type" value="Genomic_DNA"/>
</dbReference>
<evidence type="ECO:0000313" key="3">
    <source>
        <dbReference type="Proteomes" id="UP001216139"/>
    </source>
</evidence>
<sequence length="235" mass="24979">MQKLLLLCVAVLLLGSCAKDHTVNPVNSKPSFKLSFAPVVNGIPNTPWKQVLGGKGLITFAFIANDTVTASTIKDSVSLKDISTYKHDVLAGAYNITLGTVSAAVADTFIRFNAQAQNITINKDQAISLPATTTDGVITISKSLIKAGTTPTFTDAKTAVVYKLGLANDYYFLYAKDATAGRLSFTETTSGDVFLKDLTLAALNWYDVSAVLNKTSSVSIAQHAFNLNGFSGKVQ</sequence>
<dbReference type="RefSeq" id="WP_273629161.1">
    <property type="nucleotide sequence ID" value="NZ_CP117167.1"/>
</dbReference>
<accession>A0ABY7T6W2</accession>
<dbReference type="PROSITE" id="PS51257">
    <property type="entry name" value="PROKAR_LIPOPROTEIN"/>
    <property type="match status" value="1"/>
</dbReference>
<organism evidence="2 3">
    <name type="scientific">Mucilaginibacter jinjuensis</name>
    <dbReference type="NCBI Taxonomy" id="1176721"/>
    <lineage>
        <taxon>Bacteria</taxon>
        <taxon>Pseudomonadati</taxon>
        <taxon>Bacteroidota</taxon>
        <taxon>Sphingobacteriia</taxon>
        <taxon>Sphingobacteriales</taxon>
        <taxon>Sphingobacteriaceae</taxon>
        <taxon>Mucilaginibacter</taxon>
    </lineage>
</organism>
<evidence type="ECO:0008006" key="4">
    <source>
        <dbReference type="Google" id="ProtNLM"/>
    </source>
</evidence>
<protein>
    <recommendedName>
        <fullName evidence="4">DUF4397 domain-containing protein</fullName>
    </recommendedName>
</protein>
<keyword evidence="1" id="KW-0732">Signal</keyword>
<dbReference type="Proteomes" id="UP001216139">
    <property type="component" value="Chromosome"/>
</dbReference>
<feature type="chain" id="PRO_5045622907" description="DUF4397 domain-containing protein" evidence="1">
    <location>
        <begin position="19"/>
        <end position="235"/>
    </location>
</feature>
<gene>
    <name evidence="2" type="ORF">PQO05_19735</name>
</gene>
<keyword evidence="3" id="KW-1185">Reference proteome</keyword>
<name>A0ABY7T6W2_9SPHI</name>
<proteinExistence type="predicted"/>
<evidence type="ECO:0000313" key="2">
    <source>
        <dbReference type="EMBL" id="WCT10972.1"/>
    </source>
</evidence>
<feature type="signal peptide" evidence="1">
    <location>
        <begin position="1"/>
        <end position="18"/>
    </location>
</feature>